<dbReference type="PROSITE" id="PS51352">
    <property type="entry name" value="THIOREDOXIN_2"/>
    <property type="match status" value="1"/>
</dbReference>
<feature type="domain" description="Thioredoxin" evidence="1">
    <location>
        <begin position="5"/>
        <end position="181"/>
    </location>
</feature>
<proteinExistence type="predicted"/>
<evidence type="ECO:0000259" key="1">
    <source>
        <dbReference type="PROSITE" id="PS51352"/>
    </source>
</evidence>
<dbReference type="InterPro" id="IPR036249">
    <property type="entry name" value="Thioredoxin-like_sf"/>
</dbReference>
<dbReference type="AlphaFoldDB" id="A0A8H2J9Z2"/>
<evidence type="ECO:0000313" key="2">
    <source>
        <dbReference type="EMBL" id="TLH51868.1"/>
    </source>
</evidence>
<sequence length="183" mass="19580">MTVVLDVGDRFPIDVAVTYPGGDVSVAQLIAAGPVVVAFHRLWCPFCQQAARDLDRVSDPLAAAGARVVIVYRDDIDTVCTSCVERGLAVDCASDPRQELERATEVGRFSVGRYAMFSPMRLIRVLRAGSRAGKPTSDVLQGRGTFVVGRDGRIAYAHHAVTAADIPSVDDIVAAVRALAVDR</sequence>
<dbReference type="SUPFAM" id="SSF52833">
    <property type="entry name" value="Thioredoxin-like"/>
    <property type="match status" value="1"/>
</dbReference>
<reference evidence="2" key="1">
    <citation type="submission" date="2018-01" db="EMBL/GenBank/DDBJ databases">
        <title>Comparative genomics of Mycobacterium mucogenicum and Mycobacterium neoaurum clade members emphasizing tRNA and non-coding RNA.</title>
        <authorList>
            <person name="Behra P.R.K."/>
            <person name="Pettersson B.M.F."/>
            <person name="Das S."/>
            <person name="Dasgupta S."/>
            <person name="Kirsebom L.A."/>
        </authorList>
    </citation>
    <scope>NUCLEOTIDE SEQUENCE</scope>
    <source>
        <strain evidence="2">DSM 44124</strain>
    </source>
</reference>
<protein>
    <recommendedName>
        <fullName evidence="1">Thioredoxin domain-containing protein</fullName>
    </recommendedName>
</protein>
<dbReference type="InterPro" id="IPR000866">
    <property type="entry name" value="AhpC/TSA"/>
</dbReference>
<gene>
    <name evidence="2" type="ORF">C1S78_05375</name>
</gene>
<dbReference type="Pfam" id="PF00578">
    <property type="entry name" value="AhpC-TSA"/>
    <property type="match status" value="1"/>
</dbReference>
<name>A0A8H2J9Z2_MYCMU</name>
<dbReference type="EMBL" id="POTL01000001">
    <property type="protein sequence ID" value="TLH51868.1"/>
    <property type="molecule type" value="Genomic_DNA"/>
</dbReference>
<comment type="caution">
    <text evidence="2">The sequence shown here is derived from an EMBL/GenBank/DDBJ whole genome shotgun (WGS) entry which is preliminary data.</text>
</comment>
<accession>A0A8H2J9Z2</accession>
<organism evidence="2">
    <name type="scientific">Mycolicibacterium mucogenicum DSM 44124</name>
    <dbReference type="NCBI Taxonomy" id="1226753"/>
    <lineage>
        <taxon>Bacteria</taxon>
        <taxon>Bacillati</taxon>
        <taxon>Actinomycetota</taxon>
        <taxon>Actinomycetes</taxon>
        <taxon>Mycobacteriales</taxon>
        <taxon>Mycobacteriaceae</taxon>
        <taxon>Mycolicibacterium</taxon>
    </lineage>
</organism>
<dbReference type="GO" id="GO:0016491">
    <property type="term" value="F:oxidoreductase activity"/>
    <property type="evidence" value="ECO:0007669"/>
    <property type="project" value="InterPro"/>
</dbReference>
<dbReference type="GO" id="GO:0016209">
    <property type="term" value="F:antioxidant activity"/>
    <property type="evidence" value="ECO:0007669"/>
    <property type="project" value="InterPro"/>
</dbReference>
<dbReference type="InterPro" id="IPR013766">
    <property type="entry name" value="Thioredoxin_domain"/>
</dbReference>
<dbReference type="Gene3D" id="3.40.30.10">
    <property type="entry name" value="Glutaredoxin"/>
    <property type="match status" value="1"/>
</dbReference>